<organism evidence="3 4">
    <name type="scientific">Punica granatum</name>
    <name type="common">Pomegranate</name>
    <dbReference type="NCBI Taxonomy" id="22663"/>
    <lineage>
        <taxon>Eukaryota</taxon>
        <taxon>Viridiplantae</taxon>
        <taxon>Streptophyta</taxon>
        <taxon>Embryophyta</taxon>
        <taxon>Tracheophyta</taxon>
        <taxon>Spermatophyta</taxon>
        <taxon>Magnoliopsida</taxon>
        <taxon>eudicotyledons</taxon>
        <taxon>Gunneridae</taxon>
        <taxon>Pentapetalae</taxon>
        <taxon>rosids</taxon>
        <taxon>malvids</taxon>
        <taxon>Myrtales</taxon>
        <taxon>Lythraceae</taxon>
        <taxon>Punica</taxon>
    </lineage>
</organism>
<proteinExistence type="predicted"/>
<dbReference type="Proteomes" id="UP000515151">
    <property type="component" value="Chromosome 4"/>
</dbReference>
<feature type="compositionally biased region" description="Basic and acidic residues" evidence="1">
    <location>
        <begin position="313"/>
        <end position="325"/>
    </location>
</feature>
<feature type="region of interest" description="Disordered" evidence="1">
    <location>
        <begin position="409"/>
        <end position="458"/>
    </location>
</feature>
<dbReference type="PANTHER" id="PTHR31105:SF42">
    <property type="entry name" value="OS02G0258300 PROTEIN"/>
    <property type="match status" value="1"/>
</dbReference>
<evidence type="ECO:0000259" key="2">
    <source>
        <dbReference type="Pfam" id="PF11331"/>
    </source>
</evidence>
<dbReference type="RefSeq" id="XP_031391194.1">
    <property type="nucleotide sequence ID" value="XM_031535334.1"/>
</dbReference>
<feature type="compositionally biased region" description="Polar residues" evidence="1">
    <location>
        <begin position="518"/>
        <end position="536"/>
    </location>
</feature>
<feature type="region of interest" description="Disordered" evidence="1">
    <location>
        <begin position="290"/>
        <end position="329"/>
    </location>
</feature>
<protein>
    <submittedName>
        <fullName evidence="4">Uncharacterized protein LOC116203563</fullName>
    </submittedName>
</protein>
<accession>A0A6P8D9J1</accession>
<dbReference type="GeneID" id="116203563"/>
<dbReference type="InterPro" id="IPR040244">
    <property type="entry name" value="EDR4-like"/>
</dbReference>
<feature type="region of interest" description="Disordered" evidence="1">
    <location>
        <begin position="1"/>
        <end position="32"/>
    </location>
</feature>
<dbReference type="AlphaFoldDB" id="A0A6P8D9J1"/>
<evidence type="ECO:0000313" key="4">
    <source>
        <dbReference type="RefSeq" id="XP_031391194.1"/>
    </source>
</evidence>
<dbReference type="InterPro" id="IPR021480">
    <property type="entry name" value="Zinc_ribbon_12"/>
</dbReference>
<name>A0A6P8D9J1_PUNGR</name>
<evidence type="ECO:0000256" key="1">
    <source>
        <dbReference type="SAM" id="MobiDB-lite"/>
    </source>
</evidence>
<feature type="compositionally biased region" description="Basic and acidic residues" evidence="1">
    <location>
        <begin position="537"/>
        <end position="566"/>
    </location>
</feature>
<evidence type="ECO:0000313" key="3">
    <source>
        <dbReference type="Proteomes" id="UP000515151"/>
    </source>
</evidence>
<dbReference type="PANTHER" id="PTHR31105">
    <property type="entry name" value="EXTRA-LARGE G-PROTEIN-LIKE"/>
    <property type="match status" value="1"/>
</dbReference>
<dbReference type="GO" id="GO:1900150">
    <property type="term" value="P:regulation of defense response to fungus"/>
    <property type="evidence" value="ECO:0007669"/>
    <property type="project" value="InterPro"/>
</dbReference>
<feature type="compositionally biased region" description="Polar residues" evidence="1">
    <location>
        <begin position="429"/>
        <end position="458"/>
    </location>
</feature>
<feature type="compositionally biased region" description="Polar residues" evidence="1">
    <location>
        <begin position="579"/>
        <end position="588"/>
    </location>
</feature>
<dbReference type="Pfam" id="PF11331">
    <property type="entry name" value="Zn_ribbon_12"/>
    <property type="match status" value="1"/>
</dbReference>
<feature type="region of interest" description="Disordered" evidence="1">
    <location>
        <begin position="472"/>
        <end position="493"/>
    </location>
</feature>
<feature type="region of interest" description="Disordered" evidence="1">
    <location>
        <begin position="511"/>
        <end position="638"/>
    </location>
</feature>
<feature type="compositionally biased region" description="Basic and acidic residues" evidence="1">
    <location>
        <begin position="615"/>
        <end position="632"/>
    </location>
</feature>
<sequence>MENRYASFDSGRSPSKYGAGSRLIENSRNKEDAGYAANNRRMLNDSINDRFGGDNEETTLHRYEPVKHFTARRGFQEAYPRWNDPTRLLNVRSSRAGNDRLEEWEQRFQAFSINPAEPRHGAPPFYGYGQPTASRHEAYGPDEVENLEMDRAELLRKLEELNYQISRSKEPEQRLPINRNMVPSVRHNARSPHYNWPAAYPGCYNMGVSNISSLPGNFQDTFGPQLAGTSSRYVHNSSNRAFLKENMEFIDPELFESYPRDPFPPQPPSSRMIVEERFDLQFQHRISPAQVRPKVAHQVDPDSSRFLSQDQSQPRERWSVNRDSDNSGSLSLASSKMALASIKSRKHRPALAGGAPFLICSNCFSLLKLPRRLRIKEKGTEKTCCGSCSAVIYIKLQEKRLITRIIEDSPDKASNEGPSSKFLNKGGSDRSSSPRLIDSGSMTSYNDPEQNISSISEETAFSREEVYVGRNEKPAGFNSSFSPPLEDHEGAKEEENGNLKDLIIQNADHTSPILPASPLQNSPQNSTSMIVHQTQQENEKSSDDSNQEKAFLRKIDSPHKSYKDNSEITEVEVSASEYPITSLSQDSIDTSREEDQPKNKKGGGRSFFKGLLNRSVREQPRPEPSFKNERPEVTINGHPIPDSFVKQVEVRAGPICPGDYWYDYHSGFWGVMKYPCLGIIPPFIEEFNYPMPTNCSAGDTGIFVNGRQLHQHDLKLLASRGLPTTRNQFYIIDISGKVIDEDTDEELYDLGKLAPTVVKSGRGFGMRVPKGMMDAPLELRRQDHSC</sequence>
<feature type="compositionally biased region" description="Basic and acidic residues" evidence="1">
    <location>
        <begin position="589"/>
        <end position="598"/>
    </location>
</feature>
<reference evidence="3" key="1">
    <citation type="journal article" date="2020" name="Plant Biotechnol. J.">
        <title>The pomegranate (Punica granatum L.) draft genome dissects genetic divergence between soft- and hard-seeded cultivars.</title>
        <authorList>
            <person name="Luo X."/>
            <person name="Li H."/>
            <person name="Wu Z."/>
            <person name="Yao W."/>
            <person name="Zhao P."/>
            <person name="Cao D."/>
            <person name="Yu H."/>
            <person name="Li K."/>
            <person name="Poudel K."/>
            <person name="Zhao D."/>
            <person name="Zhang F."/>
            <person name="Xia X."/>
            <person name="Chen L."/>
            <person name="Wang Q."/>
            <person name="Jing D."/>
            <person name="Cao S."/>
        </authorList>
    </citation>
    <scope>NUCLEOTIDE SEQUENCE [LARGE SCALE GENOMIC DNA]</scope>
    <source>
        <strain evidence="3">cv. Tunisia</strain>
    </source>
</reference>
<feature type="domain" description="Probable zinc-ribbon" evidence="2">
    <location>
        <begin position="352"/>
        <end position="396"/>
    </location>
</feature>
<keyword evidence="3" id="KW-1185">Reference proteome</keyword>
<dbReference type="OrthoDB" id="2020426at2759"/>
<gene>
    <name evidence="4" type="primary">LOC116203563</name>
</gene>
<reference evidence="4" key="2">
    <citation type="submission" date="2025-08" db="UniProtKB">
        <authorList>
            <consortium name="RefSeq"/>
        </authorList>
    </citation>
    <scope>IDENTIFICATION</scope>
    <source>
        <tissue evidence="4">Leaf</tissue>
    </source>
</reference>